<dbReference type="InterPro" id="IPR014917">
    <property type="entry name" value="DUF1800"/>
</dbReference>
<keyword evidence="2" id="KW-1185">Reference proteome</keyword>
<dbReference type="Proteomes" id="UP000523821">
    <property type="component" value="Unassembled WGS sequence"/>
</dbReference>
<gene>
    <name evidence="1" type="ORF">GGQ63_000545</name>
</gene>
<reference evidence="1 2" key="1">
    <citation type="submission" date="2020-08" db="EMBL/GenBank/DDBJ databases">
        <title>Genomic Encyclopedia of Type Strains, Phase IV (KMG-IV): sequencing the most valuable type-strain genomes for metagenomic binning, comparative biology and taxonomic classification.</title>
        <authorList>
            <person name="Goeker M."/>
        </authorList>
    </citation>
    <scope>NUCLEOTIDE SEQUENCE [LARGE SCALE GENOMIC DNA]</scope>
    <source>
        <strain evidence="1 2">DSM 16268</strain>
    </source>
</reference>
<organism evidence="1 2">
    <name type="scientific">Prosthecomicrobium pneumaticum</name>
    <dbReference type="NCBI Taxonomy" id="81895"/>
    <lineage>
        <taxon>Bacteria</taxon>
        <taxon>Pseudomonadati</taxon>
        <taxon>Pseudomonadota</taxon>
        <taxon>Alphaproteobacteria</taxon>
        <taxon>Hyphomicrobiales</taxon>
        <taxon>Kaistiaceae</taxon>
        <taxon>Prosthecomicrobium</taxon>
    </lineage>
</organism>
<evidence type="ECO:0000313" key="1">
    <source>
        <dbReference type="EMBL" id="MBB5751502.1"/>
    </source>
</evidence>
<accession>A0A7W9CUA1</accession>
<protein>
    <submittedName>
        <fullName evidence="1">Uncharacterized protein (DUF1800 family)</fullName>
    </submittedName>
</protein>
<comment type="caution">
    <text evidence="1">The sequence shown here is derived from an EMBL/GenBank/DDBJ whole genome shotgun (WGS) entry which is preliminary data.</text>
</comment>
<dbReference type="EMBL" id="JACHOO010000001">
    <property type="protein sequence ID" value="MBB5751502.1"/>
    <property type="molecule type" value="Genomic_DNA"/>
</dbReference>
<sequence length="456" mass="49281">MTADAAFVAYHRFGLGPRPDDMERAPADMRAALVAELAPAALRLAGDLPDSRAAYGTLRDDQMARAERRAEAAPAMAEGAAGMAMKNGPSAAHRLYRAELAARLDRVGRAQIGFVDRLVMFWANHFAVQASKGELVRGLAGAFEREAIRPHVLGRFSDMLLAATTHPAMLVSLDNVLSVGPASPAGRRRDRGLNENHARELLELHTVGGDGGYTQDDVVALAKILTGWSFVRDVEAEDAGRFVFEARAHEPGTQTVLGRRYAQEGRDQGEAVLRDLAGRPETARHIALKFARAFVADDPPAGLVERLAGRFTDTGGDLASLARALVEDEEAWTGRDKFKTPQLFIWSALRALDAEVEPQMVIGALQALGQPLWDPPSPEGFHDDRATWLAPDAITTRLEIAERLAGRAAIADEPADWAQAIFGATLSADTATAIARAESERQAFVLALMSPEFQRS</sequence>
<dbReference type="AlphaFoldDB" id="A0A7W9CUA1"/>
<proteinExistence type="predicted"/>
<dbReference type="RefSeq" id="WP_183852231.1">
    <property type="nucleotide sequence ID" value="NZ_JACHOO010000001.1"/>
</dbReference>
<name>A0A7W9CUA1_9HYPH</name>
<dbReference type="Pfam" id="PF08811">
    <property type="entry name" value="DUF1800"/>
    <property type="match status" value="1"/>
</dbReference>
<evidence type="ECO:0000313" key="2">
    <source>
        <dbReference type="Proteomes" id="UP000523821"/>
    </source>
</evidence>